<gene>
    <name evidence="1" type="ORF">PXH69_31870</name>
</gene>
<evidence type="ECO:0000313" key="1">
    <source>
        <dbReference type="EMBL" id="MDE8649575.1"/>
    </source>
</evidence>
<sequence length="111" mass="12131">MRGIERLNDLFRDPSGRGHCIVMYLCPAEYGLQLLLGMSEIEGLFDTSGFCIDGLGIDPLCTSDVLPENGFQPFRIGWSQVDHVISSAEGEFNSLVDLMGDGHPVEIVDAL</sequence>
<proteinExistence type="predicted"/>
<dbReference type="AlphaFoldDB" id="A0AAW6LX97"/>
<dbReference type="Proteomes" id="UP001217325">
    <property type="component" value="Unassembled WGS sequence"/>
</dbReference>
<comment type="caution">
    <text evidence="1">The sequence shown here is derived from an EMBL/GenBank/DDBJ whole genome shotgun (WGS) entry which is preliminary data.</text>
</comment>
<dbReference type="EMBL" id="JARDXE010000029">
    <property type="protein sequence ID" value="MDE8649575.1"/>
    <property type="molecule type" value="Genomic_DNA"/>
</dbReference>
<organism evidence="1 2">
    <name type="scientific">Rhodococcus qingshengii</name>
    <dbReference type="NCBI Taxonomy" id="334542"/>
    <lineage>
        <taxon>Bacteria</taxon>
        <taxon>Bacillati</taxon>
        <taxon>Actinomycetota</taxon>
        <taxon>Actinomycetes</taxon>
        <taxon>Mycobacteriales</taxon>
        <taxon>Nocardiaceae</taxon>
        <taxon>Rhodococcus</taxon>
        <taxon>Rhodococcus erythropolis group</taxon>
    </lineage>
</organism>
<evidence type="ECO:0000313" key="2">
    <source>
        <dbReference type="Proteomes" id="UP001217325"/>
    </source>
</evidence>
<protein>
    <submittedName>
        <fullName evidence="1">Uncharacterized protein</fullName>
    </submittedName>
</protein>
<accession>A0AAW6LX97</accession>
<reference evidence="1" key="1">
    <citation type="submission" date="2023-02" db="EMBL/GenBank/DDBJ databases">
        <title>A novel hydrolase synthesized by Rhodococcus erythropolis HQ is responsible for the detoxification of Zearalenone.</title>
        <authorList>
            <person name="Hu J."/>
            <person name="Xu J."/>
        </authorList>
    </citation>
    <scope>NUCLEOTIDE SEQUENCE</scope>
    <source>
        <strain evidence="1">HQ</strain>
    </source>
</reference>
<name>A0AAW6LX97_RHOSG</name>